<reference evidence="1 2" key="1">
    <citation type="submission" date="2023-11" db="EMBL/GenBank/DDBJ databases">
        <authorList>
            <person name="Hedman E."/>
            <person name="Englund M."/>
            <person name="Stromberg M."/>
            <person name="Nyberg Akerstrom W."/>
            <person name="Nylinder S."/>
            <person name="Jareborg N."/>
            <person name="Kallberg Y."/>
            <person name="Kronander E."/>
        </authorList>
    </citation>
    <scope>NUCLEOTIDE SEQUENCE [LARGE SCALE GENOMIC DNA]</scope>
</reference>
<dbReference type="AlphaFoldDB" id="A0AAV1K7E6"/>
<evidence type="ECO:0000313" key="1">
    <source>
        <dbReference type="EMBL" id="CAK1579036.1"/>
    </source>
</evidence>
<sequence length="78" mass="8804">MNASLTDHKSIVHKSTIIDPQKQKPEMIIFYNSTKGGVDTLDQKCAIYSILDAHSAGQWRSSTECWMFLQQMRTSLAA</sequence>
<comment type="caution">
    <text evidence="1">The sequence shown here is derived from an EMBL/GenBank/DDBJ whole genome shotgun (WGS) entry which is preliminary data.</text>
</comment>
<accession>A0AAV1K7E6</accession>
<organism evidence="1 2">
    <name type="scientific">Parnassius mnemosyne</name>
    <name type="common">clouded apollo</name>
    <dbReference type="NCBI Taxonomy" id="213953"/>
    <lineage>
        <taxon>Eukaryota</taxon>
        <taxon>Metazoa</taxon>
        <taxon>Ecdysozoa</taxon>
        <taxon>Arthropoda</taxon>
        <taxon>Hexapoda</taxon>
        <taxon>Insecta</taxon>
        <taxon>Pterygota</taxon>
        <taxon>Neoptera</taxon>
        <taxon>Endopterygota</taxon>
        <taxon>Lepidoptera</taxon>
        <taxon>Glossata</taxon>
        <taxon>Ditrysia</taxon>
        <taxon>Papilionoidea</taxon>
        <taxon>Papilionidae</taxon>
        <taxon>Parnassiinae</taxon>
        <taxon>Parnassini</taxon>
        <taxon>Parnassius</taxon>
        <taxon>Driopa</taxon>
    </lineage>
</organism>
<gene>
    <name evidence="1" type="ORF">PARMNEM_LOCUS1039</name>
</gene>
<name>A0AAV1K7E6_9NEOP</name>
<dbReference type="EMBL" id="CAVLGL010000002">
    <property type="protein sequence ID" value="CAK1579036.1"/>
    <property type="molecule type" value="Genomic_DNA"/>
</dbReference>
<evidence type="ECO:0000313" key="2">
    <source>
        <dbReference type="Proteomes" id="UP001314205"/>
    </source>
</evidence>
<proteinExistence type="predicted"/>
<keyword evidence="2" id="KW-1185">Reference proteome</keyword>
<protein>
    <recommendedName>
        <fullName evidence="3">PiggyBac transposable element-derived protein domain-containing protein</fullName>
    </recommendedName>
</protein>
<dbReference type="Proteomes" id="UP001314205">
    <property type="component" value="Unassembled WGS sequence"/>
</dbReference>
<evidence type="ECO:0008006" key="3">
    <source>
        <dbReference type="Google" id="ProtNLM"/>
    </source>
</evidence>